<dbReference type="Pfam" id="PF12530">
    <property type="entry name" value="DUF3730"/>
    <property type="match status" value="1"/>
</dbReference>
<accession>A0A9N9ASX6</accession>
<reference evidence="2" key="1">
    <citation type="submission" date="2021-06" db="EMBL/GenBank/DDBJ databases">
        <authorList>
            <person name="Kallberg Y."/>
            <person name="Tangrot J."/>
            <person name="Rosling A."/>
        </authorList>
    </citation>
    <scope>NUCLEOTIDE SEQUENCE</scope>
    <source>
        <strain evidence="2">FL130A</strain>
    </source>
</reference>
<comment type="caution">
    <text evidence="2">The sequence shown here is derived from an EMBL/GenBank/DDBJ whole genome shotgun (WGS) entry which is preliminary data.</text>
</comment>
<evidence type="ECO:0000313" key="3">
    <source>
        <dbReference type="Proteomes" id="UP000789508"/>
    </source>
</evidence>
<dbReference type="EMBL" id="CAJVPS010001460">
    <property type="protein sequence ID" value="CAG8538899.1"/>
    <property type="molecule type" value="Genomic_DNA"/>
</dbReference>
<evidence type="ECO:0000259" key="1">
    <source>
        <dbReference type="Pfam" id="PF12530"/>
    </source>
</evidence>
<dbReference type="InterPro" id="IPR022542">
    <property type="entry name" value="FOCAD/RST1_DUF3730"/>
</dbReference>
<evidence type="ECO:0000313" key="2">
    <source>
        <dbReference type="EMBL" id="CAG8538899.1"/>
    </source>
</evidence>
<protein>
    <submittedName>
        <fullName evidence="2">7710_t:CDS:1</fullName>
    </submittedName>
</protein>
<keyword evidence="3" id="KW-1185">Reference proteome</keyword>
<proteinExistence type="predicted"/>
<dbReference type="SUPFAM" id="SSF48371">
    <property type="entry name" value="ARM repeat"/>
    <property type="match status" value="1"/>
</dbReference>
<gene>
    <name evidence="2" type="ORF">ALEPTO_LOCUS5308</name>
</gene>
<feature type="domain" description="DUF3730" evidence="1">
    <location>
        <begin position="514"/>
        <end position="732"/>
    </location>
</feature>
<dbReference type="OrthoDB" id="6125419at2759"/>
<name>A0A9N9ASX6_9GLOM</name>
<sequence length="1845" mass="207441">MELQHRSIQINSVRSLTTDILNNPSSANVSPKGSNSPSTLEQLWSLVNSRNGIITSNAVSGLVSLVRAEALPWLSVLNGFTDALDTAPSHSLAVASLLEGITSVLVFQLESHIVYPFNVAGERIHPFIIAVTKKSETWVPLLSQIELILEPSRVAIHNPSDKLRFFNDALEMLKPFLNFVLLDGVGAEKQWSLEIIDLLFRCLQNTIDDDSFIRFREKLVYYLLGVSQKIPFVSHNYHTKSRQLHLVRSLVHVLRVPYIRNSLQYNVVQEFSLSLGLQILSLLCDAHYNKQSLNDYLRLLTQLVNLQTGMETRLPEHNFILFWPALCYLLLDAQSVESQTLIIDLLDNSLREQRKIETADDRIPPMLIDIVVLPLFQLVAEVASGTVRNQAMELIQKIEKYREATDHDRLLSNAEQKVEKEVSVLLKSSSVIGTLADILAATSRFVKLFVDTLQTKTKSSLLCNLNSPSDLLFLTPYLFHTNPEIRIKALSILTASTENPELAQNQKITIFFIILYLLRNDPLSSVHLHIFYHSFPELISPNDPVITAKLLKLSLSLVERKDIQKDMKLGAVGVRLLFKLWEKQKRCWRSLRFVLNEWVQRRKLKEILNQQSDEYEMEIAVLATIRDICKTKARDYAEELIPFLSSLLQSVILLPISISLIIEALNASVEADVVDPRAAWTVILSYIADATMQSDLLNNDIILNLCQFYQIAAVKSDGSEVYIAFKQDLLSLYIRPLIFPSYSSSTEVTDTILFEISPNKNILKHALRALSYFQGPDILSIFPEYPKTLISKILIEDSSVEEWQLVFSKLIYHEVDNMRRGLFKGISGGKSASVVTSTGNEIKKNRIRQFKEQLLNISQKVIKDWESGTVNPGLRNGYAIASLIAYRPTLPPSEHNSQIDIKSTRLYRMMVNGIQDITLTDHWIVRVNTINYWWMFFENGLHELIIDGNNDEGNAVQNLVNGLFGKLTDAKFPVLCQNVILALAGLCLALKSLNILSVQMHAGNILRHLLSNYVSETASTMHDQQQDWSLISSDEVQFAVMLTLGYFTTLVSTDEKLMREVIDTMIVQISDKNSSSTSEWAPFASCYGLGILLSHLVSSPTKTVAMSTLCTNTVSYISDYLSKDDLPLNICLGIMLGLANIDREEEPIVKSIYQKALETLRNFVEMSGKYDGNKEFVIGSVWFLAFSQGKTSYKEEVVELLEKAMQISGKTIKWKQHYFHFAQAYLHTLQKILELDPSSRYLSSFNAQIHSHLRIINSPDSTSTSRHTSIITLGTLAGIDFVLSPSINDDFGNAYFFNNSSDKIIVEVVNSLTSIAGLGGGAGIEAAIISDLKGARLAAIILARLFRKVEVIDGEASGENVSNITNTSNEPKDYSRLSITSYLRTLFDGLNEIATKGNLADSPLSIESANLILSTFTSLNCVLPPVNWFILLSKFNKPTFKKYKIHHQYILMASQHASKSASLMEFLIHTLIGFPDIKDEEKIELKKLLINHGLAKILELSGFASRNGKVLTEKRMDVSKSVVVPNSRVLEIVNCIVADLFNNDDATDHIVSYNINDAHSIGAVTALYQDLVKILKMVYSKLPPPITLEHILVIRLITQCAILTIDDLSYLSSNKTDDLKKYTLTICTLTELGHLDASKYLNQLLQECLVFIGKNPKLHQSSSTLLLFSWIARAIYLAMIGQNTKQLRLAWLIRILDVLIVTEEFDILEYGVKVALSGITNTCLIRENIKRKEEKEEWDDNKFLQIVQNSVSVRRLTLLIPNEVDVADSLDIQIEDYKKKLKAASENGIVQLDGNGIRVIDHMEVAGSPQKATVGDDKKAPDTDLAILIAMLTSHLNSSFAWYQD</sequence>
<dbReference type="Proteomes" id="UP000789508">
    <property type="component" value="Unassembled WGS sequence"/>
</dbReference>
<dbReference type="InterPro" id="IPR016024">
    <property type="entry name" value="ARM-type_fold"/>
</dbReference>
<organism evidence="2 3">
    <name type="scientific">Ambispora leptoticha</name>
    <dbReference type="NCBI Taxonomy" id="144679"/>
    <lineage>
        <taxon>Eukaryota</taxon>
        <taxon>Fungi</taxon>
        <taxon>Fungi incertae sedis</taxon>
        <taxon>Mucoromycota</taxon>
        <taxon>Glomeromycotina</taxon>
        <taxon>Glomeromycetes</taxon>
        <taxon>Archaeosporales</taxon>
        <taxon>Ambisporaceae</taxon>
        <taxon>Ambispora</taxon>
    </lineage>
</organism>